<dbReference type="Gene3D" id="1.10.357.10">
    <property type="entry name" value="Tetracycline Repressor, domain 2"/>
    <property type="match status" value="1"/>
</dbReference>
<accession>A0A068TJM5</accession>
<feature type="domain" description="HTH tetR-type" evidence="3">
    <location>
        <begin position="11"/>
        <end position="71"/>
    </location>
</feature>
<reference evidence="5" key="1">
    <citation type="journal article" date="2014" name="BMC Genomics">
        <title>Genome sequencing of two Neorhizobium galegae strains reveals a noeT gene responsible for the unusual acetylation of the nodulation factors.</title>
        <authorList>
            <person name="Osterman J."/>
            <person name="Marsh J."/>
            <person name="Laine P.K."/>
            <person name="Zeng Z."/>
            <person name="Alatalo E."/>
            <person name="Sullivan J.T."/>
            <person name="Young J.P."/>
            <person name="Thomas-Oates J."/>
            <person name="Paulin L."/>
            <person name="Lindstrom K."/>
        </authorList>
    </citation>
    <scope>NUCLEOTIDE SEQUENCE [LARGE SCALE GENOMIC DNA]</scope>
    <source>
        <strain evidence="5">HAMBI 1141</strain>
        <plasmid evidence="5">II</plasmid>
    </source>
</reference>
<proteinExistence type="predicted"/>
<keyword evidence="1 2" id="KW-0238">DNA-binding</keyword>
<geneLocation type="plasmid" evidence="5">
    <name>II</name>
</geneLocation>
<dbReference type="PATRIC" id="fig|1028801.3.peg.6104"/>
<dbReference type="HOGENOM" id="CLU_095332_0_2_5"/>
<evidence type="ECO:0000256" key="2">
    <source>
        <dbReference type="PROSITE-ProRule" id="PRU00335"/>
    </source>
</evidence>
<organism evidence="4 5">
    <name type="scientific">Neorhizobium galegae bv. officinalis bv. officinalis str. HAMBI 1141</name>
    <dbReference type="NCBI Taxonomy" id="1028801"/>
    <lineage>
        <taxon>Bacteria</taxon>
        <taxon>Pseudomonadati</taxon>
        <taxon>Pseudomonadota</taxon>
        <taxon>Alphaproteobacteria</taxon>
        <taxon>Hyphomicrobiales</taxon>
        <taxon>Rhizobiaceae</taxon>
        <taxon>Rhizobium/Agrobacterium group</taxon>
        <taxon>Neorhizobium</taxon>
    </lineage>
</organism>
<dbReference type="InterPro" id="IPR009057">
    <property type="entry name" value="Homeodomain-like_sf"/>
</dbReference>
<evidence type="ECO:0000256" key="1">
    <source>
        <dbReference type="ARBA" id="ARBA00023125"/>
    </source>
</evidence>
<sequence length="209" mass="24228">MEQAVNDGGWRGSQEGWLEAAYEALLESGVDSVKILPLAKKLGLSRTSFYWFFKDREELLSTLILRWRDKNTGNLVKQSEAYAESLAEAMLNVFDCWLNKDLFDSQFEFAIRSWALQSPEIQVEVQQADLARIDALSRMFVRFGFDEEPADVRARTTYLVQIGYISMQSTEDIGLRMKRIPEYIAIYTGQIPQQRELDRFYARHGYKQG</sequence>
<dbReference type="GO" id="GO:0003677">
    <property type="term" value="F:DNA binding"/>
    <property type="evidence" value="ECO:0007669"/>
    <property type="project" value="UniProtKB-UniRule"/>
</dbReference>
<protein>
    <submittedName>
        <fullName evidence="4">Transcriptional regulator</fullName>
    </submittedName>
</protein>
<name>A0A068TJM5_NEOGA</name>
<dbReference type="eggNOG" id="COG1309">
    <property type="taxonomic scope" value="Bacteria"/>
</dbReference>
<dbReference type="AlphaFoldDB" id="A0A068TJM5"/>
<dbReference type="RefSeq" id="WP_040125605.1">
    <property type="nucleotide sequence ID" value="NZ_HG938356.1"/>
</dbReference>
<feature type="DNA-binding region" description="H-T-H motif" evidence="2">
    <location>
        <begin position="34"/>
        <end position="53"/>
    </location>
</feature>
<dbReference type="Pfam" id="PF00440">
    <property type="entry name" value="TetR_N"/>
    <property type="match status" value="1"/>
</dbReference>
<dbReference type="PRINTS" id="PR00455">
    <property type="entry name" value="HTHTETR"/>
</dbReference>
<dbReference type="Proteomes" id="UP000028186">
    <property type="component" value="Plasmid pHAMBI1141a"/>
</dbReference>
<dbReference type="PROSITE" id="PS50977">
    <property type="entry name" value="HTH_TETR_2"/>
    <property type="match status" value="1"/>
</dbReference>
<dbReference type="KEGG" id="ngl:RG1141_PA14770"/>
<evidence type="ECO:0000259" key="3">
    <source>
        <dbReference type="PROSITE" id="PS50977"/>
    </source>
</evidence>
<keyword evidence="4" id="KW-0614">Plasmid</keyword>
<dbReference type="EMBL" id="HG938356">
    <property type="protein sequence ID" value="CDN58309.1"/>
    <property type="molecule type" value="Genomic_DNA"/>
</dbReference>
<evidence type="ECO:0000313" key="4">
    <source>
        <dbReference type="EMBL" id="CDN58309.1"/>
    </source>
</evidence>
<dbReference type="InterPro" id="IPR001647">
    <property type="entry name" value="HTH_TetR"/>
</dbReference>
<dbReference type="SUPFAM" id="SSF46689">
    <property type="entry name" value="Homeodomain-like"/>
    <property type="match status" value="1"/>
</dbReference>
<evidence type="ECO:0000313" key="5">
    <source>
        <dbReference type="Proteomes" id="UP000028186"/>
    </source>
</evidence>
<gene>
    <name evidence="4" type="ORF">RG1141_PA14770</name>
</gene>